<evidence type="ECO:0008006" key="3">
    <source>
        <dbReference type="Google" id="ProtNLM"/>
    </source>
</evidence>
<reference evidence="1 2" key="1">
    <citation type="submission" date="2019-06" db="EMBL/GenBank/DDBJ databases">
        <authorList>
            <person name="Palmer J.M."/>
        </authorList>
    </citation>
    <scope>NUCLEOTIDE SEQUENCE [LARGE SCALE GENOMIC DNA]</scope>
    <source>
        <strain evidence="1 2">TWF102</strain>
    </source>
</reference>
<sequence length="633" mass="72577">MAETPGADAARQSDAPREMIDQFSVCYASSSRNAMIGGTTAADDETSKVVTKVSQSPGFKSFETFPLELLTRTFQYLEDRDLASIALTCYSFCQSAMPILYSSLRLEVISVDDGNVAIVGASQSEQGHYTTVSQNLDLVKWLRHLTYRFEKGTVLDQDLENEFRNETLSLEEFGTGYITTLETEVQLFDMIMDIDIPSTLKKLTIFFDGYQHQDSFYDRIETFNTEFLPQMLCVKDIRLEWNLFSNLSTVLDAFLIIVAIWAEFLEAVPNVKTVKLHCMPQGQTLNDLDSDEDPIPQPIPERIAYVINMMESLTLMELRSFSAAMDPIAYCQKFELVDHKVGDRSVSIFQVFNKFLGRHRQLLISFSWNGPPGQDVSADWCWEAQVESLATMEKAEHLSYFMGEMDSDIMGPLLGAQYFATTAIDNRCDWFGKFIRGLEILEKLTLVELIADEDRDIPIWNLYGCKKRTDMAEILPKRLQEIRIDLRYRSINGNGPAYIKEETTAFFGSFSKLHHLNSVEMIRGFKHRGICRRLSFKRRTKCLPDGSERKFVSYHRLEFAHINPGLIYENHLKCVEHIDYTFGSECEFQGPDTPNYGNLLREYERDIRDCGARGPGGCDYLLENQWHCLPIHF</sequence>
<evidence type="ECO:0000313" key="2">
    <source>
        <dbReference type="Proteomes" id="UP000475325"/>
    </source>
</evidence>
<dbReference type="SUPFAM" id="SSF81383">
    <property type="entry name" value="F-box domain"/>
    <property type="match status" value="1"/>
</dbReference>
<dbReference type="EMBL" id="WIQW01000096">
    <property type="protein sequence ID" value="KAF3084694.1"/>
    <property type="molecule type" value="Genomic_DNA"/>
</dbReference>
<gene>
    <name evidence="1" type="ORF">TWF102_011852</name>
</gene>
<dbReference type="AlphaFoldDB" id="A0A7C8J2E5"/>
<dbReference type="InterPro" id="IPR036047">
    <property type="entry name" value="F-box-like_dom_sf"/>
</dbReference>
<comment type="caution">
    <text evidence="1">The sequence shown here is derived from an EMBL/GenBank/DDBJ whole genome shotgun (WGS) entry which is preliminary data.</text>
</comment>
<name>A0A7C8J2E5_ORBOL</name>
<protein>
    <recommendedName>
        <fullName evidence="3">F-box domain-containing protein</fullName>
    </recommendedName>
</protein>
<evidence type="ECO:0000313" key="1">
    <source>
        <dbReference type="EMBL" id="KAF3084694.1"/>
    </source>
</evidence>
<organism evidence="1 2">
    <name type="scientific">Orbilia oligospora</name>
    <name type="common">Nematode-trapping fungus</name>
    <name type="synonym">Arthrobotrys oligospora</name>
    <dbReference type="NCBI Taxonomy" id="2813651"/>
    <lineage>
        <taxon>Eukaryota</taxon>
        <taxon>Fungi</taxon>
        <taxon>Dikarya</taxon>
        <taxon>Ascomycota</taxon>
        <taxon>Pezizomycotina</taxon>
        <taxon>Orbiliomycetes</taxon>
        <taxon>Orbiliales</taxon>
        <taxon>Orbiliaceae</taxon>
        <taxon>Orbilia</taxon>
    </lineage>
</organism>
<dbReference type="Proteomes" id="UP000475325">
    <property type="component" value="Unassembled WGS sequence"/>
</dbReference>
<proteinExistence type="predicted"/>
<accession>A0A7C8J2E5</accession>